<dbReference type="PROSITE" id="PS51471">
    <property type="entry name" value="FE2OG_OXY"/>
    <property type="match status" value="1"/>
</dbReference>
<keyword evidence="1" id="KW-0408">Iron</keyword>
<evidence type="ECO:0000259" key="2">
    <source>
        <dbReference type="PROSITE" id="PS51471"/>
    </source>
</evidence>
<dbReference type="InterPro" id="IPR027443">
    <property type="entry name" value="IPNS-like_sf"/>
</dbReference>
<dbReference type="Proteomes" id="UP000070444">
    <property type="component" value="Unassembled WGS sequence"/>
</dbReference>
<dbReference type="GO" id="GO:0046872">
    <property type="term" value="F:metal ion binding"/>
    <property type="evidence" value="ECO:0007669"/>
    <property type="project" value="UniProtKB-KW"/>
</dbReference>
<protein>
    <submittedName>
        <fullName evidence="3">Clavaminate synthase-like protein</fullName>
    </submittedName>
</protein>
<sequence>MYNISVIDFEDLPLQDNLNELDLAKWRDIGDQVYKACSDYGFFYVKNHGIEKEYIDNQFQIMKGYFGLPDSEKTPYALQPDCYGYCGLDQESLDEHTKPDPKEVFNAWTSTGKIPKERMPPYFQERNQKIQEFYSQCHKLTLKILRCFALGLKLKDPKFFDESNKLELSSGTTLRYLHYPPIPNATEELVNNSIIRAGAHSDYGVLTLLFQAECEGLDSEFSGLQVLHGRNNWINVGNKEGCIVVNTGDLMSIWTEGRFKSAIHRVIAPNPEIAKINRYSMAFFSNANANYPIYQLDSPIESPKPAKKELNPHTGEFEHHSTIGASSFVFGENNYIYLNRRLMATTNFKPLVK</sequence>
<evidence type="ECO:0000313" key="4">
    <source>
        <dbReference type="Proteomes" id="UP000070444"/>
    </source>
</evidence>
<accession>A0A137PC61</accession>
<dbReference type="InterPro" id="IPR044861">
    <property type="entry name" value="IPNS-like_FE2OG_OXY"/>
</dbReference>
<proteinExistence type="inferred from homology"/>
<dbReference type="InterPro" id="IPR026992">
    <property type="entry name" value="DIOX_N"/>
</dbReference>
<dbReference type="OrthoDB" id="288590at2759"/>
<dbReference type="PRINTS" id="PR00682">
    <property type="entry name" value="IPNSYNTHASE"/>
</dbReference>
<dbReference type="PANTHER" id="PTHR47990">
    <property type="entry name" value="2-OXOGLUTARATE (2OG) AND FE(II)-DEPENDENT OXYGENASE SUPERFAMILY PROTEIN-RELATED"/>
    <property type="match status" value="1"/>
</dbReference>
<dbReference type="Pfam" id="PF03171">
    <property type="entry name" value="2OG-FeII_Oxy"/>
    <property type="match status" value="1"/>
</dbReference>
<comment type="similarity">
    <text evidence="1">Belongs to the iron/ascorbate-dependent oxidoreductase family.</text>
</comment>
<keyword evidence="1" id="KW-0479">Metal-binding</keyword>
<dbReference type="InterPro" id="IPR050231">
    <property type="entry name" value="Iron_ascorbate_oxido_reductase"/>
</dbReference>
<dbReference type="InterPro" id="IPR005123">
    <property type="entry name" value="Oxoglu/Fe-dep_dioxygenase_dom"/>
</dbReference>
<feature type="domain" description="Fe2OG dioxygenase" evidence="2">
    <location>
        <begin position="170"/>
        <end position="287"/>
    </location>
</feature>
<evidence type="ECO:0000256" key="1">
    <source>
        <dbReference type="RuleBase" id="RU003682"/>
    </source>
</evidence>
<dbReference type="GO" id="GO:0016491">
    <property type="term" value="F:oxidoreductase activity"/>
    <property type="evidence" value="ECO:0007669"/>
    <property type="project" value="UniProtKB-KW"/>
</dbReference>
<dbReference type="EMBL" id="KQ964450">
    <property type="protein sequence ID" value="KXN72586.1"/>
    <property type="molecule type" value="Genomic_DNA"/>
</dbReference>
<organism evidence="3 4">
    <name type="scientific">Conidiobolus coronatus (strain ATCC 28846 / CBS 209.66 / NRRL 28638)</name>
    <name type="common">Delacroixia coronata</name>
    <dbReference type="NCBI Taxonomy" id="796925"/>
    <lineage>
        <taxon>Eukaryota</taxon>
        <taxon>Fungi</taxon>
        <taxon>Fungi incertae sedis</taxon>
        <taxon>Zoopagomycota</taxon>
        <taxon>Entomophthoromycotina</taxon>
        <taxon>Entomophthoromycetes</taxon>
        <taxon>Entomophthorales</taxon>
        <taxon>Ancylistaceae</taxon>
        <taxon>Conidiobolus</taxon>
    </lineage>
</organism>
<evidence type="ECO:0000313" key="3">
    <source>
        <dbReference type="EMBL" id="KXN72586.1"/>
    </source>
</evidence>
<name>A0A137PC61_CONC2</name>
<dbReference type="STRING" id="796925.A0A137PC61"/>
<dbReference type="OMA" id="IDKVYPK"/>
<gene>
    <name evidence="3" type="ORF">CONCODRAFT_4552</name>
</gene>
<dbReference type="AlphaFoldDB" id="A0A137PC61"/>
<keyword evidence="4" id="KW-1185">Reference proteome</keyword>
<dbReference type="Gene3D" id="2.60.120.330">
    <property type="entry name" value="B-lactam Antibiotic, Isopenicillin N Synthase, Chain"/>
    <property type="match status" value="1"/>
</dbReference>
<dbReference type="SUPFAM" id="SSF51197">
    <property type="entry name" value="Clavaminate synthase-like"/>
    <property type="match status" value="1"/>
</dbReference>
<keyword evidence="1" id="KW-0560">Oxidoreductase</keyword>
<reference evidence="3 4" key="1">
    <citation type="journal article" date="2015" name="Genome Biol. Evol.">
        <title>Phylogenomic analyses indicate that early fungi evolved digesting cell walls of algal ancestors of land plants.</title>
        <authorList>
            <person name="Chang Y."/>
            <person name="Wang S."/>
            <person name="Sekimoto S."/>
            <person name="Aerts A.L."/>
            <person name="Choi C."/>
            <person name="Clum A."/>
            <person name="LaButti K.M."/>
            <person name="Lindquist E.A."/>
            <person name="Yee Ngan C."/>
            <person name="Ohm R.A."/>
            <person name="Salamov A.A."/>
            <person name="Grigoriev I.V."/>
            <person name="Spatafora J.W."/>
            <person name="Berbee M.L."/>
        </authorList>
    </citation>
    <scope>NUCLEOTIDE SEQUENCE [LARGE SCALE GENOMIC DNA]</scope>
    <source>
        <strain evidence="3 4">NRRL 28638</strain>
    </source>
</reference>
<dbReference type="Pfam" id="PF14226">
    <property type="entry name" value="DIOX_N"/>
    <property type="match status" value="1"/>
</dbReference>